<dbReference type="InParanoid" id="A0A1C4ZBQ0"/>
<dbReference type="Gene3D" id="3.40.50.720">
    <property type="entry name" value="NAD(P)-binding Rossmann-like Domain"/>
    <property type="match status" value="1"/>
</dbReference>
<proteinExistence type="inferred from homology"/>
<name>A0A1C4ZBQ0_MICEC</name>
<dbReference type="PRINTS" id="PR00081">
    <property type="entry name" value="GDHRDH"/>
</dbReference>
<dbReference type="PANTHER" id="PTHR43391:SF26">
    <property type="entry name" value="BLL7251 PROTEIN"/>
    <property type="match status" value="1"/>
</dbReference>
<gene>
    <name evidence="3" type="ORF">GA0070618_5043</name>
</gene>
<organism evidence="3 4">
    <name type="scientific">Micromonospora echinospora</name>
    <name type="common">Micromonospora purpurea</name>
    <dbReference type="NCBI Taxonomy" id="1877"/>
    <lineage>
        <taxon>Bacteria</taxon>
        <taxon>Bacillati</taxon>
        <taxon>Actinomycetota</taxon>
        <taxon>Actinomycetes</taxon>
        <taxon>Micromonosporales</taxon>
        <taxon>Micromonosporaceae</taxon>
        <taxon>Micromonospora</taxon>
    </lineage>
</organism>
<dbReference type="FunCoup" id="A0A1C4ZBQ0">
    <property type="interactions" value="1"/>
</dbReference>
<evidence type="ECO:0000313" key="4">
    <source>
        <dbReference type="Proteomes" id="UP000198253"/>
    </source>
</evidence>
<sequence>MTGLTLAEAGVVVTGAGSGIGAALATRFAAAGARVVVNDVDAPAARAVAARIGGHAHPADAADPAGVTALVDAARDRFGAVDLFCANAGVASGGGPDASDETWARAWRVNVMSHVYAARALLPHWLAAGRGRMLVTASAAGLLTLLGNAPYSVTKHAAVGFAEWLRASYAHRGVTVQALCPQGVRTPMLADADGLSAALLDATAVTPEQVADCVVEALADDRFLVLPHPQVAGWYARRADDPDRWLRAMNRTQRDAERERHG</sequence>
<evidence type="ECO:0000256" key="2">
    <source>
        <dbReference type="ARBA" id="ARBA00023002"/>
    </source>
</evidence>
<dbReference type="EMBL" id="LT607413">
    <property type="protein sequence ID" value="SCF30403.1"/>
    <property type="molecule type" value="Genomic_DNA"/>
</dbReference>
<protein>
    <submittedName>
        <fullName evidence="3">Short-chain dehydrogenase</fullName>
    </submittedName>
</protein>
<keyword evidence="2" id="KW-0560">Oxidoreductase</keyword>
<dbReference type="Proteomes" id="UP000198253">
    <property type="component" value="Chromosome I"/>
</dbReference>
<dbReference type="AlphaFoldDB" id="A0A1C4ZBQ0"/>
<dbReference type="InterPro" id="IPR036291">
    <property type="entry name" value="NAD(P)-bd_dom_sf"/>
</dbReference>
<dbReference type="CDD" id="cd05233">
    <property type="entry name" value="SDR_c"/>
    <property type="match status" value="1"/>
</dbReference>
<dbReference type="GO" id="GO:0016491">
    <property type="term" value="F:oxidoreductase activity"/>
    <property type="evidence" value="ECO:0007669"/>
    <property type="project" value="UniProtKB-KW"/>
</dbReference>
<dbReference type="InterPro" id="IPR002347">
    <property type="entry name" value="SDR_fam"/>
</dbReference>
<keyword evidence="4" id="KW-1185">Reference proteome</keyword>
<accession>A0A1C4ZBQ0</accession>
<comment type="similarity">
    <text evidence="1">Belongs to the short-chain dehydrogenases/reductases (SDR) family.</text>
</comment>
<dbReference type="PANTHER" id="PTHR43391">
    <property type="entry name" value="RETINOL DEHYDROGENASE-RELATED"/>
    <property type="match status" value="1"/>
</dbReference>
<evidence type="ECO:0000313" key="3">
    <source>
        <dbReference type="EMBL" id="SCF30403.1"/>
    </source>
</evidence>
<dbReference type="PROSITE" id="PS00061">
    <property type="entry name" value="ADH_SHORT"/>
    <property type="match status" value="1"/>
</dbReference>
<reference evidence="4" key="1">
    <citation type="submission" date="2016-06" db="EMBL/GenBank/DDBJ databases">
        <authorList>
            <person name="Varghese N."/>
            <person name="Submissions Spin"/>
        </authorList>
    </citation>
    <scope>NUCLEOTIDE SEQUENCE [LARGE SCALE GENOMIC DNA]</scope>
    <source>
        <strain evidence="4">DSM 43816</strain>
    </source>
</reference>
<evidence type="ECO:0000256" key="1">
    <source>
        <dbReference type="ARBA" id="ARBA00006484"/>
    </source>
</evidence>
<dbReference type="SUPFAM" id="SSF51735">
    <property type="entry name" value="NAD(P)-binding Rossmann-fold domains"/>
    <property type="match status" value="1"/>
</dbReference>
<dbReference type="InterPro" id="IPR020904">
    <property type="entry name" value="Sc_DH/Rdtase_CS"/>
</dbReference>
<dbReference type="Pfam" id="PF00106">
    <property type="entry name" value="adh_short"/>
    <property type="match status" value="1"/>
</dbReference>
<dbReference type="OrthoDB" id="210852at2"/>